<name>A0A6I4T6X7_9SPHN</name>
<evidence type="ECO:0000313" key="1">
    <source>
        <dbReference type="EMBL" id="MXO65962.1"/>
    </source>
</evidence>
<dbReference type="AlphaFoldDB" id="A0A6I4T6X7"/>
<dbReference type="Gene3D" id="3.30.930.30">
    <property type="match status" value="1"/>
</dbReference>
<dbReference type="OrthoDB" id="9017325at2"/>
<accession>A0A6I4T6X7</accession>
<comment type="caution">
    <text evidence="1">The sequence shown here is derived from an EMBL/GenBank/DDBJ whole genome shotgun (WGS) entry which is preliminary data.</text>
</comment>
<protein>
    <submittedName>
        <fullName evidence="1">Uncharacterized protein</fullName>
    </submittedName>
</protein>
<sequence>MAKKVKAPPGLDYEPVLGEMENLSFGVAQADPNNELTAERFLGRRLFPVMKPHDMSLPWPQPTCHKFDVILPPGASDEFWDPQRLVKAYDRQCFNSIRDLVVIVTLRFAQVDVVPQITRLHEVWELGRGFAANLVEEHSVAVVVVMHVPARAAKPGFPHLHLMIPARQLLPSGFGKFARPLATDEGRAIVEDAWKTWQGARNAA</sequence>
<dbReference type="RefSeq" id="WP_160736423.1">
    <property type="nucleotide sequence ID" value="NZ_WTYT01000004.1"/>
</dbReference>
<reference evidence="1 2" key="1">
    <citation type="submission" date="2019-12" db="EMBL/GenBank/DDBJ databases">
        <title>Genomic-based taxomic classification of the family Erythrobacteraceae.</title>
        <authorList>
            <person name="Xu L."/>
        </authorList>
    </citation>
    <scope>NUCLEOTIDE SEQUENCE [LARGE SCALE GENOMIC DNA]</scope>
    <source>
        <strain evidence="1 2">LMG 29518</strain>
    </source>
</reference>
<gene>
    <name evidence="1" type="ORF">GRI91_09365</name>
</gene>
<dbReference type="EMBL" id="WTYT01000004">
    <property type="protein sequence ID" value="MXO65962.1"/>
    <property type="molecule type" value="Genomic_DNA"/>
</dbReference>
<keyword evidence="2" id="KW-1185">Reference proteome</keyword>
<proteinExistence type="predicted"/>
<organism evidence="1 2">
    <name type="scientific">Altericroceibacterium endophyticum</name>
    <dbReference type="NCBI Taxonomy" id="1808508"/>
    <lineage>
        <taxon>Bacteria</taxon>
        <taxon>Pseudomonadati</taxon>
        <taxon>Pseudomonadota</taxon>
        <taxon>Alphaproteobacteria</taxon>
        <taxon>Sphingomonadales</taxon>
        <taxon>Erythrobacteraceae</taxon>
        <taxon>Altericroceibacterium</taxon>
    </lineage>
</organism>
<dbReference type="Proteomes" id="UP000438476">
    <property type="component" value="Unassembled WGS sequence"/>
</dbReference>
<evidence type="ECO:0000313" key="2">
    <source>
        <dbReference type="Proteomes" id="UP000438476"/>
    </source>
</evidence>